<feature type="non-terminal residue" evidence="1">
    <location>
        <position position="1"/>
    </location>
</feature>
<dbReference type="EMBL" id="JARJCW010000065">
    <property type="protein sequence ID" value="KAJ7199993.1"/>
    <property type="molecule type" value="Genomic_DNA"/>
</dbReference>
<evidence type="ECO:0000313" key="1">
    <source>
        <dbReference type="EMBL" id="KAJ7199993.1"/>
    </source>
</evidence>
<comment type="caution">
    <text evidence="1">The sequence shown here is derived from an EMBL/GenBank/DDBJ whole genome shotgun (WGS) entry which is preliminary data.</text>
</comment>
<sequence>FGFLLTRALGIGHAQELVAQLTHTPIATHNSSTNTTLDDSSITFPGQSLYVDAMHEVVVLHSRCPVYSVSMFRASQLMPFATNAQFQ</sequence>
<keyword evidence="2" id="KW-1185">Reference proteome</keyword>
<organism evidence="1 2">
    <name type="scientific">Mycena pura</name>
    <dbReference type="NCBI Taxonomy" id="153505"/>
    <lineage>
        <taxon>Eukaryota</taxon>
        <taxon>Fungi</taxon>
        <taxon>Dikarya</taxon>
        <taxon>Basidiomycota</taxon>
        <taxon>Agaricomycotina</taxon>
        <taxon>Agaricomycetes</taxon>
        <taxon>Agaricomycetidae</taxon>
        <taxon>Agaricales</taxon>
        <taxon>Marasmiineae</taxon>
        <taxon>Mycenaceae</taxon>
        <taxon>Mycena</taxon>
    </lineage>
</organism>
<evidence type="ECO:0000313" key="2">
    <source>
        <dbReference type="Proteomes" id="UP001219525"/>
    </source>
</evidence>
<proteinExistence type="predicted"/>
<dbReference type="SUPFAM" id="SSF53254">
    <property type="entry name" value="Phosphoglycerate mutase-like"/>
    <property type="match status" value="1"/>
</dbReference>
<dbReference type="AlphaFoldDB" id="A0AAD6V5F0"/>
<protein>
    <submittedName>
        <fullName evidence="1">Uncharacterized protein</fullName>
    </submittedName>
</protein>
<feature type="non-terminal residue" evidence="1">
    <location>
        <position position="87"/>
    </location>
</feature>
<reference evidence="1" key="1">
    <citation type="submission" date="2023-03" db="EMBL/GenBank/DDBJ databases">
        <title>Massive genome expansion in bonnet fungi (Mycena s.s.) driven by repeated elements and novel gene families across ecological guilds.</title>
        <authorList>
            <consortium name="Lawrence Berkeley National Laboratory"/>
            <person name="Harder C.B."/>
            <person name="Miyauchi S."/>
            <person name="Viragh M."/>
            <person name="Kuo A."/>
            <person name="Thoen E."/>
            <person name="Andreopoulos B."/>
            <person name="Lu D."/>
            <person name="Skrede I."/>
            <person name="Drula E."/>
            <person name="Henrissat B."/>
            <person name="Morin E."/>
            <person name="Kohler A."/>
            <person name="Barry K."/>
            <person name="LaButti K."/>
            <person name="Morin E."/>
            <person name="Salamov A."/>
            <person name="Lipzen A."/>
            <person name="Mereny Z."/>
            <person name="Hegedus B."/>
            <person name="Baldrian P."/>
            <person name="Stursova M."/>
            <person name="Weitz H."/>
            <person name="Taylor A."/>
            <person name="Grigoriev I.V."/>
            <person name="Nagy L.G."/>
            <person name="Martin F."/>
            <person name="Kauserud H."/>
        </authorList>
    </citation>
    <scope>NUCLEOTIDE SEQUENCE</scope>
    <source>
        <strain evidence="1">9144</strain>
    </source>
</reference>
<dbReference type="Proteomes" id="UP001219525">
    <property type="component" value="Unassembled WGS sequence"/>
</dbReference>
<dbReference type="InterPro" id="IPR029033">
    <property type="entry name" value="His_PPase_superfam"/>
</dbReference>
<dbReference type="Gene3D" id="3.40.50.1240">
    <property type="entry name" value="Phosphoglycerate mutase-like"/>
    <property type="match status" value="1"/>
</dbReference>
<accession>A0AAD6V5F0</accession>
<gene>
    <name evidence="1" type="ORF">GGX14DRAFT_661022</name>
</gene>
<name>A0AAD6V5F0_9AGAR</name>